<gene>
    <name evidence="5" type="ordered locus">Rumal_1842</name>
</gene>
<evidence type="ECO:0000313" key="6">
    <source>
        <dbReference type="Proteomes" id="UP000006919"/>
    </source>
</evidence>
<protein>
    <submittedName>
        <fullName evidence="5">Diguanylate cyclase</fullName>
    </submittedName>
</protein>
<dbReference type="SUPFAM" id="SSF55073">
    <property type="entry name" value="Nucleotide cyclase"/>
    <property type="match status" value="1"/>
</dbReference>
<dbReference type="InterPro" id="IPR028082">
    <property type="entry name" value="Peripla_BP_I"/>
</dbReference>
<evidence type="ECO:0000256" key="1">
    <source>
        <dbReference type="ARBA" id="ARBA00023015"/>
    </source>
</evidence>
<dbReference type="CDD" id="cd01949">
    <property type="entry name" value="GGDEF"/>
    <property type="match status" value="1"/>
</dbReference>
<dbReference type="InterPro" id="IPR000160">
    <property type="entry name" value="GGDEF_dom"/>
</dbReference>
<evidence type="ECO:0000259" key="4">
    <source>
        <dbReference type="PROSITE" id="PS50887"/>
    </source>
</evidence>
<dbReference type="eggNOG" id="COG1609">
    <property type="taxonomic scope" value="Bacteria"/>
</dbReference>
<dbReference type="GO" id="GO:0000976">
    <property type="term" value="F:transcription cis-regulatory region binding"/>
    <property type="evidence" value="ECO:0007669"/>
    <property type="project" value="TreeGrafter"/>
</dbReference>
<dbReference type="SMART" id="SM00267">
    <property type="entry name" value="GGDEF"/>
    <property type="match status" value="1"/>
</dbReference>
<dbReference type="RefSeq" id="WP_013498504.1">
    <property type="nucleotide sequence ID" value="NC_014833.1"/>
</dbReference>
<dbReference type="NCBIfam" id="TIGR00254">
    <property type="entry name" value="GGDEF"/>
    <property type="match status" value="1"/>
</dbReference>
<dbReference type="OrthoDB" id="56125at2"/>
<reference evidence="5 6" key="1">
    <citation type="journal article" date="2011" name="J. Bacteriol.">
        <title>Complete genome of the cellulolytic ruminal bacterium Ruminococcus albus 7.</title>
        <authorList>
            <person name="Suen G."/>
            <person name="Stevenson D.M."/>
            <person name="Bruce D.C."/>
            <person name="Chertkov O."/>
            <person name="Copeland A."/>
            <person name="Cheng J.F."/>
            <person name="Detter C."/>
            <person name="Detter J.C."/>
            <person name="Goodwin L.A."/>
            <person name="Han C.S."/>
            <person name="Hauser L.J."/>
            <person name="Ivanova N.N."/>
            <person name="Kyrpides N.C."/>
            <person name="Land M.L."/>
            <person name="Lapidus A."/>
            <person name="Lucas S."/>
            <person name="Ovchinnikova G."/>
            <person name="Pitluck S."/>
            <person name="Tapia R."/>
            <person name="Woyke T."/>
            <person name="Boyum J."/>
            <person name="Mead D."/>
            <person name="Weimer P.J."/>
        </authorList>
    </citation>
    <scope>NUCLEOTIDE SEQUENCE [LARGE SCALE GENOMIC DNA]</scope>
    <source>
        <strain evidence="6">ATCC 27210 / DSM 20455 / JCM 14654 / NCDO 2250 / 7</strain>
    </source>
</reference>
<keyword evidence="3" id="KW-0804">Transcription</keyword>
<name>E6UAB8_RUMA7</name>
<dbReference type="AlphaFoldDB" id="E6UAB8"/>
<dbReference type="SUPFAM" id="SSF53822">
    <property type="entry name" value="Periplasmic binding protein-like I"/>
    <property type="match status" value="1"/>
</dbReference>
<dbReference type="EMBL" id="CP002403">
    <property type="protein sequence ID" value="ADU22340.1"/>
    <property type="molecule type" value="Genomic_DNA"/>
</dbReference>
<dbReference type="InterPro" id="IPR029787">
    <property type="entry name" value="Nucleotide_cyclase"/>
</dbReference>
<evidence type="ECO:0000256" key="3">
    <source>
        <dbReference type="ARBA" id="ARBA00023163"/>
    </source>
</evidence>
<sequence length="633" mass="71784">MERPIEIALITAGIDEEYQCGIIDGVTSFAKEKELNISCFSCFCGVVSGRGFDIGETNIYSLINYNMFDGVILMINTIQDIEIKQKMVSVIKSSNLPVVVFDCDEHPQFMNVTIDNKKVMSELVRHIIEVHGANDIAFLSGPRSNPEALARYESFCEVMADAGKTVDKDRVMFGEFRPTDGKIMAEKLIKCKRKLPDALVCANDATALSALKEFEDSGYRVPDDIIITGFDNIYNARHCYPALTTIDRPLSEAGYTACEILVNAIEGKSWEKVRNLEAKLVISESCGCVSKQLSDIDVFRKNTYNIIDYNRSKVRLLNSMISETAEAETLEECMRIIGDNISSIDCDRFCICLCDDWISSYSVKLEDSFIHGYTPKMSAPLIWNKGEISEVKCFRSSNMAPRHFKTGGNISYYLPLHFRERCLGYAIISNGSFPTKSLVCHSLMMSISHSLENIRKLINLNCVIEELDKLYVIDPLCNIYNRNGFIRAADPFFNECRMLGQKMLISFVDMDRLKYINDNFGHSEGDFALRTLSSIISECCDESMICARFGGDEFIIIGVDAEEEDIDRVESSIRKRIEQTNKTIDKPYTVECSIGSLVTRVADDMTLFKMITKADEVMYKQKKRKNYSRYLRR</sequence>
<dbReference type="GO" id="GO:0003700">
    <property type="term" value="F:DNA-binding transcription factor activity"/>
    <property type="evidence" value="ECO:0007669"/>
    <property type="project" value="TreeGrafter"/>
</dbReference>
<dbReference type="KEGG" id="ral:Rumal_1842"/>
<dbReference type="STRING" id="697329.Rumal_1842"/>
<proteinExistence type="predicted"/>
<dbReference type="eggNOG" id="COG2199">
    <property type="taxonomic scope" value="Bacteria"/>
</dbReference>
<dbReference type="Gene3D" id="3.40.50.2300">
    <property type="match status" value="2"/>
</dbReference>
<accession>E6UAB8</accession>
<dbReference type="PANTHER" id="PTHR30146:SF24">
    <property type="entry name" value="XYLOSE OPERON REGULATORY PROTEIN"/>
    <property type="match status" value="1"/>
</dbReference>
<keyword evidence="2" id="KW-0238">DNA-binding</keyword>
<dbReference type="InterPro" id="IPR043128">
    <property type="entry name" value="Rev_trsase/Diguanyl_cyclase"/>
</dbReference>
<dbReference type="Proteomes" id="UP000006919">
    <property type="component" value="Chromosome"/>
</dbReference>
<organism evidence="5 6">
    <name type="scientific">Ruminococcus albus (strain ATCC 27210 / DSM 20455 / JCM 14654 / NCDO 2250 / 7)</name>
    <dbReference type="NCBI Taxonomy" id="697329"/>
    <lineage>
        <taxon>Bacteria</taxon>
        <taxon>Bacillati</taxon>
        <taxon>Bacillota</taxon>
        <taxon>Clostridia</taxon>
        <taxon>Eubacteriales</taxon>
        <taxon>Oscillospiraceae</taxon>
        <taxon>Ruminococcus</taxon>
    </lineage>
</organism>
<dbReference type="PANTHER" id="PTHR30146">
    <property type="entry name" value="LACI-RELATED TRANSCRIPTIONAL REPRESSOR"/>
    <property type="match status" value="1"/>
</dbReference>
<dbReference type="InterPro" id="IPR046335">
    <property type="entry name" value="LacI/GalR-like_sensor"/>
</dbReference>
<dbReference type="Gene3D" id="3.30.70.270">
    <property type="match status" value="1"/>
</dbReference>
<dbReference type="HOGENOM" id="CLU_020864_0_0_9"/>
<evidence type="ECO:0000256" key="2">
    <source>
        <dbReference type="ARBA" id="ARBA00023125"/>
    </source>
</evidence>
<dbReference type="PROSITE" id="PS50887">
    <property type="entry name" value="GGDEF"/>
    <property type="match status" value="1"/>
</dbReference>
<feature type="domain" description="GGDEF" evidence="4">
    <location>
        <begin position="501"/>
        <end position="633"/>
    </location>
</feature>
<keyword evidence="1" id="KW-0805">Transcription regulation</keyword>
<dbReference type="Pfam" id="PF00990">
    <property type="entry name" value="GGDEF"/>
    <property type="match status" value="1"/>
</dbReference>
<evidence type="ECO:0000313" key="5">
    <source>
        <dbReference type="EMBL" id="ADU22340.1"/>
    </source>
</evidence>
<dbReference type="CDD" id="cd06267">
    <property type="entry name" value="PBP1_LacI_sugar_binding-like"/>
    <property type="match status" value="1"/>
</dbReference>
<dbReference type="Pfam" id="PF13377">
    <property type="entry name" value="Peripla_BP_3"/>
    <property type="match status" value="1"/>
</dbReference>